<evidence type="ECO:0000256" key="8">
    <source>
        <dbReference type="ARBA" id="ARBA00022528"/>
    </source>
</evidence>
<dbReference type="GO" id="GO:0005985">
    <property type="term" value="P:sucrose metabolic process"/>
    <property type="evidence" value="ECO:0007669"/>
    <property type="project" value="UniProtKB-ARBA"/>
</dbReference>
<dbReference type="PIRSF" id="PIRSF000904">
    <property type="entry name" value="FBPtase_SBPase"/>
    <property type="match status" value="1"/>
</dbReference>
<dbReference type="InterPro" id="IPR000146">
    <property type="entry name" value="FBPase_class-1"/>
</dbReference>
<keyword evidence="15 17" id="KW-0119">Carbohydrate metabolism</keyword>
<comment type="caution">
    <text evidence="20">The sequence shown here is derived from an EMBL/GenBank/DDBJ whole genome shotgun (WGS) entry which is preliminary data.</text>
</comment>
<dbReference type="InterPro" id="IPR044015">
    <property type="entry name" value="FBPase_C_dom"/>
</dbReference>
<dbReference type="SUPFAM" id="SSF56655">
    <property type="entry name" value="Carbohydrate phosphatase"/>
    <property type="match status" value="1"/>
</dbReference>
<evidence type="ECO:0000256" key="15">
    <source>
        <dbReference type="ARBA" id="ARBA00023277"/>
    </source>
</evidence>
<dbReference type="PIRSF" id="PIRSF500210">
    <property type="entry name" value="FBPtase"/>
    <property type="match status" value="1"/>
</dbReference>
<keyword evidence="14" id="KW-1015">Disulfide bond</keyword>
<dbReference type="NCBIfam" id="NF006778">
    <property type="entry name" value="PRK09293.1-1"/>
    <property type="match status" value="1"/>
</dbReference>
<gene>
    <name evidence="20" type="ORF">R1flu_001215</name>
</gene>
<dbReference type="HAMAP" id="MF_01855">
    <property type="entry name" value="FBPase_class1"/>
    <property type="match status" value="1"/>
</dbReference>
<keyword evidence="21" id="KW-1185">Reference proteome</keyword>
<dbReference type="GO" id="GO:0042132">
    <property type="term" value="F:fructose 1,6-bisphosphate 1-phosphatase activity"/>
    <property type="evidence" value="ECO:0007669"/>
    <property type="project" value="UniProtKB-EC"/>
</dbReference>
<feature type="domain" description="Fructose-1-6-bisphosphatase class I N-terminal" evidence="18">
    <location>
        <begin position="110"/>
        <end position="296"/>
    </location>
</feature>
<keyword evidence="13" id="KW-0809">Transit peptide</keyword>
<comment type="pathway">
    <text evidence="4">Carbohydrate biosynthesis; Calvin cycle.</text>
</comment>
<dbReference type="InterPro" id="IPR033391">
    <property type="entry name" value="FBPase_N"/>
</dbReference>
<dbReference type="AlphaFoldDB" id="A0ABD1Y2Q2"/>
<evidence type="ECO:0000256" key="12">
    <source>
        <dbReference type="ARBA" id="ARBA00022842"/>
    </source>
</evidence>
<accession>A0ABD1Y2Q2</accession>
<proteinExistence type="inferred from homology"/>
<feature type="domain" description="Fructose-1-6-bisphosphatase class 1 C-terminal" evidence="19">
    <location>
        <begin position="300"/>
        <end position="429"/>
    </location>
</feature>
<keyword evidence="12" id="KW-0460">Magnesium</keyword>
<keyword evidence="8" id="KW-0150">Chloroplast</keyword>
<evidence type="ECO:0000256" key="17">
    <source>
        <dbReference type="RuleBase" id="RU000508"/>
    </source>
</evidence>
<evidence type="ECO:0000259" key="19">
    <source>
        <dbReference type="Pfam" id="PF18913"/>
    </source>
</evidence>
<dbReference type="GO" id="GO:0030388">
    <property type="term" value="P:fructose 1,6-bisphosphate metabolic process"/>
    <property type="evidence" value="ECO:0007669"/>
    <property type="project" value="UniProtKB-ARBA"/>
</dbReference>
<organism evidence="20 21">
    <name type="scientific">Riccia fluitans</name>
    <dbReference type="NCBI Taxonomy" id="41844"/>
    <lineage>
        <taxon>Eukaryota</taxon>
        <taxon>Viridiplantae</taxon>
        <taxon>Streptophyta</taxon>
        <taxon>Embryophyta</taxon>
        <taxon>Marchantiophyta</taxon>
        <taxon>Marchantiopsida</taxon>
        <taxon>Marchantiidae</taxon>
        <taxon>Marchantiales</taxon>
        <taxon>Ricciaceae</taxon>
        <taxon>Riccia</taxon>
    </lineage>
</organism>
<evidence type="ECO:0000256" key="10">
    <source>
        <dbReference type="ARBA" id="ARBA00022723"/>
    </source>
</evidence>
<evidence type="ECO:0000256" key="9">
    <source>
        <dbReference type="ARBA" id="ARBA00022640"/>
    </source>
</evidence>
<comment type="cofactor">
    <cofactor evidence="2">
        <name>Mg(2+)</name>
        <dbReference type="ChEBI" id="CHEBI:18420"/>
    </cofactor>
</comment>
<comment type="subcellular location">
    <subcellularLocation>
        <location evidence="3">Plastid</location>
        <location evidence="3">Chloroplast</location>
    </subcellularLocation>
</comment>
<evidence type="ECO:0000313" key="20">
    <source>
        <dbReference type="EMBL" id="KAL2621010.1"/>
    </source>
</evidence>
<evidence type="ECO:0000256" key="11">
    <source>
        <dbReference type="ARBA" id="ARBA00022801"/>
    </source>
</evidence>
<evidence type="ECO:0000256" key="14">
    <source>
        <dbReference type="ARBA" id="ARBA00023157"/>
    </source>
</evidence>
<evidence type="ECO:0000259" key="18">
    <source>
        <dbReference type="Pfam" id="PF00316"/>
    </source>
</evidence>
<evidence type="ECO:0000256" key="16">
    <source>
        <dbReference type="ARBA" id="ARBA00032973"/>
    </source>
</evidence>
<evidence type="ECO:0000256" key="6">
    <source>
        <dbReference type="ARBA" id="ARBA00011881"/>
    </source>
</evidence>
<dbReference type="Pfam" id="PF00316">
    <property type="entry name" value="FBPase"/>
    <property type="match status" value="1"/>
</dbReference>
<evidence type="ECO:0000256" key="2">
    <source>
        <dbReference type="ARBA" id="ARBA00001946"/>
    </source>
</evidence>
<comment type="catalytic activity">
    <reaction evidence="1">
        <text>beta-D-fructose 1,6-bisphosphate + H2O = beta-D-fructose 6-phosphate + phosphate</text>
        <dbReference type="Rhea" id="RHEA:11064"/>
        <dbReference type="ChEBI" id="CHEBI:15377"/>
        <dbReference type="ChEBI" id="CHEBI:32966"/>
        <dbReference type="ChEBI" id="CHEBI:43474"/>
        <dbReference type="ChEBI" id="CHEBI:57634"/>
        <dbReference type="EC" id="3.1.3.11"/>
    </reaction>
</comment>
<dbReference type="Proteomes" id="UP001605036">
    <property type="component" value="Unassembled WGS sequence"/>
</dbReference>
<dbReference type="GO" id="GO:0046872">
    <property type="term" value="F:metal ion binding"/>
    <property type="evidence" value="ECO:0007669"/>
    <property type="project" value="UniProtKB-KW"/>
</dbReference>
<dbReference type="GO" id="GO:0009507">
    <property type="term" value="C:chloroplast"/>
    <property type="evidence" value="ECO:0007669"/>
    <property type="project" value="UniProtKB-SubCell"/>
</dbReference>
<dbReference type="InterPro" id="IPR028343">
    <property type="entry name" value="FBPtase"/>
</dbReference>
<dbReference type="FunFam" id="3.40.190.80:FF:000001">
    <property type="entry name" value="Fructose-1,6-bisphosphatase class 1"/>
    <property type="match status" value="1"/>
</dbReference>
<keyword evidence="11 17" id="KW-0378">Hydrolase</keyword>
<reference evidence="20 21" key="1">
    <citation type="submission" date="2024-09" db="EMBL/GenBank/DDBJ databases">
        <title>Chromosome-scale assembly of Riccia fluitans.</title>
        <authorList>
            <person name="Paukszto L."/>
            <person name="Sawicki J."/>
            <person name="Karawczyk K."/>
            <person name="Piernik-Szablinska J."/>
            <person name="Szczecinska M."/>
            <person name="Mazdziarz M."/>
        </authorList>
    </citation>
    <scope>NUCLEOTIDE SEQUENCE [LARGE SCALE GENOMIC DNA]</scope>
    <source>
        <strain evidence="20">Rf_01</strain>
        <tissue evidence="20">Aerial parts of the thallus</tissue>
    </source>
</reference>
<evidence type="ECO:0000313" key="21">
    <source>
        <dbReference type="Proteomes" id="UP001605036"/>
    </source>
</evidence>
<keyword evidence="9" id="KW-0934">Plastid</keyword>
<evidence type="ECO:0000256" key="3">
    <source>
        <dbReference type="ARBA" id="ARBA00004229"/>
    </source>
</evidence>
<dbReference type="Gene3D" id="3.30.540.10">
    <property type="entry name" value="Fructose-1,6-Bisphosphatase, subunit A, domain 1"/>
    <property type="match status" value="1"/>
</dbReference>
<evidence type="ECO:0000256" key="7">
    <source>
        <dbReference type="ARBA" id="ARBA00013093"/>
    </source>
</evidence>
<comment type="subunit">
    <text evidence="6">Homotetramer.</text>
</comment>
<dbReference type="CDD" id="cd00354">
    <property type="entry name" value="FBPase"/>
    <property type="match status" value="1"/>
</dbReference>
<evidence type="ECO:0000256" key="5">
    <source>
        <dbReference type="ARBA" id="ARBA00010941"/>
    </source>
</evidence>
<comment type="similarity">
    <text evidence="5 17">Belongs to the FBPase class 1 family.</text>
</comment>
<dbReference type="PANTHER" id="PTHR11556">
    <property type="entry name" value="FRUCTOSE-1,6-BISPHOSPHATASE-RELATED"/>
    <property type="match status" value="1"/>
</dbReference>
<dbReference type="EC" id="3.1.3.11" evidence="7"/>
<name>A0ABD1Y2Q2_9MARC</name>
<dbReference type="InterPro" id="IPR020548">
    <property type="entry name" value="Fructose_bisphosphatase_AS"/>
</dbReference>
<dbReference type="Pfam" id="PF18913">
    <property type="entry name" value="FBPase_C"/>
    <property type="match status" value="1"/>
</dbReference>
<dbReference type="PRINTS" id="PR00115">
    <property type="entry name" value="F16BPHPHTASE"/>
</dbReference>
<sequence length="431" mass="46247">MAASTTGLCNAVITPTAACSITSNLSKSSRKVATSSNAGPLFHSLSSSFQNGRSGFLLQSNPSSNVAAAGEAVSVRAAVSVQPPKAKKTSQYELQTFTGWLLRKEQAGVIDSELTIVLNSIAVACKQIASLVQRAGISNLTGVQGATNVQGEDQKKLDVISNEVFSNCLRSSGRTGIIASEEEDTPVAVEESYSGNYVVVFDPLDGSSNIDAAVSTGSIFGIYRPTEECLANLDDDTQLGMVEQNCIVNVCQPGNNLLSAGYCMYSSSVILVLSVGDGVYGFTLDPMYGEFILTHEDIKIPKKGAIYSFNEGNYALWDDKLKKYIDSLKDPVPTGKPYSARYIGSLVGDFHRTMLYGGIYGYPADKKSKNGKLRLLYECAPMSYLAEQAGGKGSDGHRRVLDIEPEQVHQRVPLYVGSVEEVEKLEKYLAA</sequence>
<dbReference type="PANTHER" id="PTHR11556:SF1">
    <property type="entry name" value="FRUCTOSE-BISPHOSPHATASE"/>
    <property type="match status" value="1"/>
</dbReference>
<dbReference type="EMBL" id="JBHFFA010000006">
    <property type="protein sequence ID" value="KAL2621010.1"/>
    <property type="molecule type" value="Genomic_DNA"/>
</dbReference>
<protein>
    <recommendedName>
        <fullName evidence="7">fructose-bisphosphatase</fullName>
        <ecNumber evidence="7">3.1.3.11</ecNumber>
    </recommendedName>
    <alternativeName>
        <fullName evidence="16">D-fructose-1,6-bisphosphate 1-phosphohydrolase</fullName>
    </alternativeName>
</protein>
<evidence type="ECO:0000256" key="13">
    <source>
        <dbReference type="ARBA" id="ARBA00022946"/>
    </source>
</evidence>
<dbReference type="Gene3D" id="3.40.190.80">
    <property type="match status" value="1"/>
</dbReference>
<evidence type="ECO:0000256" key="1">
    <source>
        <dbReference type="ARBA" id="ARBA00001273"/>
    </source>
</evidence>
<keyword evidence="10" id="KW-0479">Metal-binding</keyword>
<dbReference type="FunFam" id="3.30.540.10:FF:000014">
    <property type="entry name" value="Fructose-1,6-bisphosphatase, chloroplastic"/>
    <property type="match status" value="1"/>
</dbReference>
<evidence type="ECO:0000256" key="4">
    <source>
        <dbReference type="ARBA" id="ARBA00005215"/>
    </source>
</evidence>
<dbReference type="PROSITE" id="PS00124">
    <property type="entry name" value="FBPASE"/>
    <property type="match status" value="1"/>
</dbReference>